<dbReference type="Proteomes" id="UP000285405">
    <property type="component" value="Unassembled WGS sequence"/>
</dbReference>
<dbReference type="OrthoDB" id="205198at2759"/>
<feature type="compositionally biased region" description="Polar residues" evidence="1">
    <location>
        <begin position="1"/>
        <end position="10"/>
    </location>
</feature>
<dbReference type="EMBL" id="MCBR01011634">
    <property type="protein sequence ID" value="RKF65753.1"/>
    <property type="molecule type" value="Genomic_DNA"/>
</dbReference>
<dbReference type="PANTHER" id="PTHR11736">
    <property type="entry name" value="MELANOMA-ASSOCIATED ANTIGEN MAGE ANTIGEN"/>
    <property type="match status" value="1"/>
</dbReference>
<dbReference type="PANTHER" id="PTHR11736:SF14">
    <property type="entry name" value="NSE3 HOMOLOG, SMC5-SMC6 COMPLEX COMPONENT"/>
    <property type="match status" value="1"/>
</dbReference>
<gene>
    <name evidence="3" type="ORF">GcC1_116011</name>
</gene>
<evidence type="ECO:0000259" key="2">
    <source>
        <dbReference type="SMART" id="SM01373"/>
    </source>
</evidence>
<dbReference type="Gene3D" id="1.10.10.1200">
    <property type="entry name" value="MAGE homology domain, winged helix WH1 motif"/>
    <property type="match status" value="1"/>
</dbReference>
<name>A0A420I7R0_9PEZI</name>
<comment type="caution">
    <text evidence="3">The sequence shown here is derived from an EMBL/GenBank/DDBJ whole genome shotgun (WGS) entry which is preliminary data.</text>
</comment>
<reference evidence="3 4" key="1">
    <citation type="journal article" date="2018" name="BMC Genomics">
        <title>Comparative genome analyses reveal sequence features reflecting distinct modes of host-adaptation between dicot and monocot powdery mildew.</title>
        <authorList>
            <person name="Wu Y."/>
            <person name="Ma X."/>
            <person name="Pan Z."/>
            <person name="Kale S.D."/>
            <person name="Song Y."/>
            <person name="King H."/>
            <person name="Zhang Q."/>
            <person name="Presley C."/>
            <person name="Deng X."/>
            <person name="Wei C.I."/>
            <person name="Xiao S."/>
        </authorList>
    </citation>
    <scope>NUCLEOTIDE SEQUENCE [LARGE SCALE GENOMIC DNA]</scope>
    <source>
        <strain evidence="3">UCSC1</strain>
    </source>
</reference>
<sequence>MTSRTQIINSSRKRVSNLERHPGQGRGHQPNNHGSDTDEENCVADDRGSEDMDGMEDLNQTVKKLVRYALACEYQRSTIKRTGITERGLSLFQVTKILIRQSLENRSEAQEQLRNCFGMEMVELPVRQKVTLREKKGQLNLPTAQKTKGNSKSSTAYVLKSILPPKYRNTDIMPPPSHKSSSDEAAYMGLYTVIICLISLSADGQMANHQLDKYLKRLNIDRNTGIGTTSELLIRMKKENYLQEYKTQDEEGQTSEWRVGPRGLVEVDNEAIIGFVQMIYGSDAPEDLLQRLHRSLGQQVAND</sequence>
<organism evidence="3 4">
    <name type="scientific">Golovinomyces cichoracearum</name>
    <dbReference type="NCBI Taxonomy" id="62708"/>
    <lineage>
        <taxon>Eukaryota</taxon>
        <taxon>Fungi</taxon>
        <taxon>Dikarya</taxon>
        <taxon>Ascomycota</taxon>
        <taxon>Pezizomycotina</taxon>
        <taxon>Leotiomycetes</taxon>
        <taxon>Erysiphales</taxon>
        <taxon>Erysiphaceae</taxon>
        <taxon>Golovinomyces</taxon>
    </lineage>
</organism>
<dbReference type="GO" id="GO:0005634">
    <property type="term" value="C:nucleus"/>
    <property type="evidence" value="ECO:0007669"/>
    <property type="project" value="TreeGrafter"/>
</dbReference>
<dbReference type="AlphaFoldDB" id="A0A420I7R0"/>
<protein>
    <submittedName>
        <fullName evidence="3">Putative mage family protein</fullName>
    </submittedName>
</protein>
<proteinExistence type="predicted"/>
<feature type="domain" description="MAGE" evidence="2">
    <location>
        <begin position="65"/>
        <end position="272"/>
    </location>
</feature>
<dbReference type="GO" id="GO:0006281">
    <property type="term" value="P:DNA repair"/>
    <property type="evidence" value="ECO:0007669"/>
    <property type="project" value="TreeGrafter"/>
</dbReference>
<dbReference type="InterPro" id="IPR041898">
    <property type="entry name" value="MAGE_WH1"/>
</dbReference>
<dbReference type="InterPro" id="IPR002190">
    <property type="entry name" value="MHD_dom"/>
</dbReference>
<dbReference type="InterPro" id="IPR037445">
    <property type="entry name" value="MAGE"/>
</dbReference>
<dbReference type="InterPro" id="IPR041899">
    <property type="entry name" value="MAGE_WH2"/>
</dbReference>
<feature type="region of interest" description="Disordered" evidence="1">
    <location>
        <begin position="1"/>
        <end position="52"/>
    </location>
</feature>
<dbReference type="Gene3D" id="1.10.10.1210">
    <property type="entry name" value="MAGE homology domain, winged helix WH2 motif"/>
    <property type="match status" value="1"/>
</dbReference>
<evidence type="ECO:0000313" key="4">
    <source>
        <dbReference type="Proteomes" id="UP000285405"/>
    </source>
</evidence>
<dbReference type="Pfam" id="PF01454">
    <property type="entry name" value="MAGE"/>
    <property type="match status" value="1"/>
</dbReference>
<accession>A0A420I7R0</accession>
<dbReference type="SMART" id="SM01373">
    <property type="entry name" value="MAGE"/>
    <property type="match status" value="1"/>
</dbReference>
<evidence type="ECO:0000256" key="1">
    <source>
        <dbReference type="SAM" id="MobiDB-lite"/>
    </source>
</evidence>
<evidence type="ECO:0000313" key="3">
    <source>
        <dbReference type="EMBL" id="RKF65753.1"/>
    </source>
</evidence>